<feature type="compositionally biased region" description="Acidic residues" evidence="1">
    <location>
        <begin position="81"/>
        <end position="95"/>
    </location>
</feature>
<evidence type="ECO:0000256" key="1">
    <source>
        <dbReference type="SAM" id="MobiDB-lite"/>
    </source>
</evidence>
<feature type="region of interest" description="Disordered" evidence="1">
    <location>
        <begin position="71"/>
        <end position="117"/>
    </location>
</feature>
<sequence>MNDERLEDLSRNDDERQQQDALLRKGNDLSCFTIKPQEDRNKPKVIAFKYKSQKTTLFRYVDTTAENRLNHKKVTEKYKDDDSEDSAEPSDEEIPSDSKNDDNCESNSNRRKEKKNKAMACSKHFAMQIFVRYFNLDVIRRVTFSLFIGSVVCSLR</sequence>
<feature type="region of interest" description="Disordered" evidence="1">
    <location>
        <begin position="1"/>
        <end position="27"/>
    </location>
</feature>
<evidence type="ECO:0000313" key="2">
    <source>
        <dbReference type="EMBL" id="EFO25369.2"/>
    </source>
</evidence>
<dbReference type="EMBL" id="JH712103">
    <property type="protein sequence ID" value="EFO25369.2"/>
    <property type="molecule type" value="Genomic_DNA"/>
</dbReference>
<dbReference type="GeneID" id="9940504"/>
<dbReference type="AlphaFoldDB" id="A0A1S0U5N6"/>
<protein>
    <submittedName>
        <fullName evidence="2">Uncharacterized protein</fullName>
    </submittedName>
</protein>
<dbReference type="InParanoid" id="A0A1S0U5N6"/>
<name>A0A1S0U5N6_LOALO</name>
<organism evidence="2">
    <name type="scientific">Loa loa</name>
    <name type="common">Eye worm</name>
    <name type="synonym">Filaria loa</name>
    <dbReference type="NCBI Taxonomy" id="7209"/>
    <lineage>
        <taxon>Eukaryota</taxon>
        <taxon>Metazoa</taxon>
        <taxon>Ecdysozoa</taxon>
        <taxon>Nematoda</taxon>
        <taxon>Chromadorea</taxon>
        <taxon>Rhabditida</taxon>
        <taxon>Spirurina</taxon>
        <taxon>Spiruromorpha</taxon>
        <taxon>Filarioidea</taxon>
        <taxon>Onchocercidae</taxon>
        <taxon>Loa</taxon>
    </lineage>
</organism>
<accession>A0A1S0U5N6</accession>
<dbReference type="RefSeq" id="XP_003138702.2">
    <property type="nucleotide sequence ID" value="XM_003138654.2"/>
</dbReference>
<reference evidence="2" key="1">
    <citation type="submission" date="2012-04" db="EMBL/GenBank/DDBJ databases">
        <title>The Genome Sequence of Loa loa.</title>
        <authorList>
            <consortium name="The Broad Institute Genome Sequencing Platform"/>
            <consortium name="Broad Institute Genome Sequencing Center for Infectious Disease"/>
            <person name="Nutman T.B."/>
            <person name="Fink D.L."/>
            <person name="Russ C."/>
            <person name="Young S."/>
            <person name="Zeng Q."/>
            <person name="Gargeya S."/>
            <person name="Alvarado L."/>
            <person name="Berlin A."/>
            <person name="Chapman S.B."/>
            <person name="Chen Z."/>
            <person name="Freedman E."/>
            <person name="Gellesch M."/>
            <person name="Goldberg J."/>
            <person name="Griggs A."/>
            <person name="Gujja S."/>
            <person name="Heilman E.R."/>
            <person name="Heiman D."/>
            <person name="Howarth C."/>
            <person name="Mehta T."/>
            <person name="Neiman D."/>
            <person name="Pearson M."/>
            <person name="Roberts A."/>
            <person name="Saif S."/>
            <person name="Shea T."/>
            <person name="Shenoy N."/>
            <person name="Sisk P."/>
            <person name="Stolte C."/>
            <person name="Sykes S."/>
            <person name="White J."/>
            <person name="Yandava C."/>
            <person name="Haas B."/>
            <person name="Henn M.R."/>
            <person name="Nusbaum C."/>
            <person name="Birren B."/>
        </authorList>
    </citation>
    <scope>NUCLEOTIDE SEQUENCE [LARGE SCALE GENOMIC DNA]</scope>
</reference>
<dbReference type="CTD" id="9940504"/>
<gene>
    <name evidence="2" type="ORF">LOAG_03117</name>
</gene>
<dbReference type="OMA" id="DNCESNS"/>
<proteinExistence type="predicted"/>
<dbReference type="KEGG" id="loa:LOAG_03117"/>
<feature type="compositionally biased region" description="Basic and acidic residues" evidence="1">
    <location>
        <begin position="7"/>
        <end position="27"/>
    </location>
</feature>